<dbReference type="AlphaFoldDB" id="A0A8T0AA85"/>
<keyword evidence="3" id="KW-1185">Reference proteome</keyword>
<protein>
    <submittedName>
        <fullName evidence="2">Uncharacterized protein</fullName>
    </submittedName>
</protein>
<evidence type="ECO:0000313" key="3">
    <source>
        <dbReference type="Proteomes" id="UP000606274"/>
    </source>
</evidence>
<evidence type="ECO:0000313" key="2">
    <source>
        <dbReference type="EMBL" id="KAF7688211.1"/>
    </source>
</evidence>
<gene>
    <name evidence="2" type="ORF">HF521_014217</name>
</gene>
<feature type="region of interest" description="Disordered" evidence="1">
    <location>
        <begin position="187"/>
        <end position="229"/>
    </location>
</feature>
<dbReference type="EMBL" id="JABFDY010000026">
    <property type="protein sequence ID" value="KAF7688211.1"/>
    <property type="molecule type" value="Genomic_DNA"/>
</dbReference>
<sequence length="266" mass="29264">MSSGRNSVFQVEDEDPLPGWSDCKTPVTLHQHFNLIRSTRLRGTTTSRVHPHPAQVPAVEEKPAAAQVPAVEEKPAAAQVPAVEEKPAAAQVPAVEEKPAAAQVPAVEEKPAQVQNSVKAPSASVQPHAEGTYLDCATEEHTHTHIHHAKRKSLQMWKLSEKHKLYEADQTISSDGEQVCFQLQSQTPVLPNRHRPDVHSSSSTATDETSTHHPLPPQTSTHPPLPPQTRRPLILLYRHRRDVHSSSSTATDETSTHRPLKPCVTF</sequence>
<feature type="region of interest" description="Disordered" evidence="1">
    <location>
        <begin position="42"/>
        <end position="80"/>
    </location>
</feature>
<evidence type="ECO:0000256" key="1">
    <source>
        <dbReference type="SAM" id="MobiDB-lite"/>
    </source>
</evidence>
<dbReference type="Proteomes" id="UP000606274">
    <property type="component" value="Unassembled WGS sequence"/>
</dbReference>
<proteinExistence type="predicted"/>
<accession>A0A8T0AA85</accession>
<organism evidence="2 3">
    <name type="scientific">Silurus meridionalis</name>
    <name type="common">Southern catfish</name>
    <name type="synonym">Silurus soldatovi meridionalis</name>
    <dbReference type="NCBI Taxonomy" id="175797"/>
    <lineage>
        <taxon>Eukaryota</taxon>
        <taxon>Metazoa</taxon>
        <taxon>Chordata</taxon>
        <taxon>Craniata</taxon>
        <taxon>Vertebrata</taxon>
        <taxon>Euteleostomi</taxon>
        <taxon>Actinopterygii</taxon>
        <taxon>Neopterygii</taxon>
        <taxon>Teleostei</taxon>
        <taxon>Ostariophysi</taxon>
        <taxon>Siluriformes</taxon>
        <taxon>Siluridae</taxon>
        <taxon>Silurus</taxon>
    </lineage>
</organism>
<reference evidence="2" key="1">
    <citation type="submission" date="2020-08" db="EMBL/GenBank/DDBJ databases">
        <title>Chromosome-level assembly of Southern catfish (Silurus meridionalis) provides insights into visual adaptation to the nocturnal and benthic lifestyles.</title>
        <authorList>
            <person name="Zhang Y."/>
            <person name="Wang D."/>
            <person name="Peng Z."/>
        </authorList>
    </citation>
    <scope>NUCLEOTIDE SEQUENCE</scope>
    <source>
        <strain evidence="2">SWU-2019-XX</strain>
        <tissue evidence="2">Muscle</tissue>
    </source>
</reference>
<feature type="region of interest" description="Disordered" evidence="1">
    <location>
        <begin position="1"/>
        <end position="22"/>
    </location>
</feature>
<feature type="compositionally biased region" description="Low complexity" evidence="1">
    <location>
        <begin position="199"/>
        <end position="208"/>
    </location>
</feature>
<name>A0A8T0AA85_SILME</name>
<feature type="region of interest" description="Disordered" evidence="1">
    <location>
        <begin position="241"/>
        <end position="266"/>
    </location>
</feature>
<comment type="caution">
    <text evidence="2">The sequence shown here is derived from an EMBL/GenBank/DDBJ whole genome shotgun (WGS) entry which is preliminary data.</text>
</comment>